<dbReference type="Pfam" id="PF03961">
    <property type="entry name" value="FapA"/>
    <property type="match status" value="1"/>
</dbReference>
<dbReference type="RefSeq" id="WP_281760140.1">
    <property type="nucleotide sequence ID" value="NZ_AP026709.1"/>
</dbReference>
<name>A0ABN6S6A5_9BACT</name>
<dbReference type="PANTHER" id="PTHR38032:SF1">
    <property type="entry name" value="RNA-BINDING PROTEIN KHPB N-TERMINAL DOMAIN-CONTAINING PROTEIN"/>
    <property type="match status" value="1"/>
</dbReference>
<protein>
    <recommendedName>
        <fullName evidence="2">Flagellar Assembly Protein A N-terminal region domain-containing protein</fullName>
    </recommendedName>
</protein>
<organism evidence="3 4">
    <name type="scientific">Pseudodesulfovibrio nedwellii</name>
    <dbReference type="NCBI Taxonomy" id="2973072"/>
    <lineage>
        <taxon>Bacteria</taxon>
        <taxon>Pseudomonadati</taxon>
        <taxon>Thermodesulfobacteriota</taxon>
        <taxon>Desulfovibrionia</taxon>
        <taxon>Desulfovibrionales</taxon>
        <taxon>Desulfovibrionaceae</taxon>
    </lineage>
</organism>
<dbReference type="InterPro" id="IPR005646">
    <property type="entry name" value="FapA"/>
</dbReference>
<dbReference type="Proteomes" id="UP001317742">
    <property type="component" value="Chromosome"/>
</dbReference>
<dbReference type="InterPro" id="IPR046865">
    <property type="entry name" value="FapA_b_solenoid"/>
</dbReference>
<reference evidence="3 4" key="1">
    <citation type="submission" date="2022-08" db="EMBL/GenBank/DDBJ databases">
        <title>Genome Sequence of the sulphate-reducing bacterium, Pseudodesulfovibrio sp. SYK.</title>
        <authorList>
            <person name="Kondo R."/>
            <person name="Kataoka T."/>
        </authorList>
    </citation>
    <scope>NUCLEOTIDE SEQUENCE [LARGE SCALE GENOMIC DNA]</scope>
    <source>
        <strain evidence="3 4">SYK</strain>
    </source>
</reference>
<gene>
    <name evidence="3" type="ORF">SYK_19820</name>
</gene>
<dbReference type="PANTHER" id="PTHR38032">
    <property type="entry name" value="POLYMERASE-RELATED"/>
    <property type="match status" value="1"/>
</dbReference>
<sequence length="633" mass="68795">MADEKALKKNPDARFRFALSEDGMKLGVNRYFPPNGGKNPSVELLRKQVAEAGVQLPIDNDAAQRIIDAITQGNEFKGIALVRGIPATEPMDATLMGLGDLEFPVFPGDRFIRFRQAQQSGNGQTIDGRELTPKGNFTPEDLSVETGENVEWDPITESYVAQIWGMARVKDNVVSVDPIAHISDDAVVVTGNLHHQDFKGTPITPARIDKEMRDLGVVIDLDMDLLDTKLAQAKDLGIPLQDQIFVKGGHPVPGRDGWLEYLVTTRETAGTEDESGRLDFRNRGTYPMVNPGQIIGRLHPPTAGEGGIDIYGKTIPAHEGKALHVHLGENVIVQDDKVTFESKAKGVVVMEKGTLSVTECLIIPGNVDLNSGNVKVEHGSVKILGSIQAGFSVSAPLHVIVEDSIESATVYAGGQVEVKGGILMPDGGQIVCDGDVIAGYLANANIKAGGDVYVANEILNSTIQAEGRLFATSGKGVINGGTILTRKGHEINEVGSELGVTTVIGVYMEYQEDEELLLERKKIVQAIKKIDEALGSEPPKAILSRTPKEKRQAVAEVLKHRATLVQRRKTINERITELALAHQQEMDGIDIKIKRLAYPGTTIQFGKKAKQIAKRMEACTFYFSLKDRDIAIK</sequence>
<evidence type="ECO:0000313" key="4">
    <source>
        <dbReference type="Proteomes" id="UP001317742"/>
    </source>
</evidence>
<keyword evidence="4" id="KW-1185">Reference proteome</keyword>
<proteinExistence type="predicted"/>
<dbReference type="Pfam" id="PF20250">
    <property type="entry name" value="FapA_N"/>
    <property type="match status" value="1"/>
</dbReference>
<dbReference type="EMBL" id="AP026709">
    <property type="protein sequence ID" value="BDQ37622.1"/>
    <property type="molecule type" value="Genomic_DNA"/>
</dbReference>
<dbReference type="InterPro" id="IPR046866">
    <property type="entry name" value="FapA_N"/>
</dbReference>
<evidence type="ECO:0000313" key="3">
    <source>
        <dbReference type="EMBL" id="BDQ37622.1"/>
    </source>
</evidence>
<accession>A0ABN6S6A5</accession>
<evidence type="ECO:0000256" key="1">
    <source>
        <dbReference type="SAM" id="MobiDB-lite"/>
    </source>
</evidence>
<evidence type="ECO:0000259" key="2">
    <source>
        <dbReference type="Pfam" id="PF20250"/>
    </source>
</evidence>
<feature type="domain" description="Flagellar Assembly Protein A N-terminal region" evidence="2">
    <location>
        <begin position="181"/>
        <end position="352"/>
    </location>
</feature>
<feature type="region of interest" description="Disordered" evidence="1">
    <location>
        <begin position="122"/>
        <end position="142"/>
    </location>
</feature>